<sequence length="401" mass="44774">MNWKNRWLWVGLLVLLAMILLSILAAPRSSSLQQGSTYSRAPSGYGAWYAYMEQQNLPVQRWQRPLEELLQAQPPSVKQISTWHLSEGKAESGLMAQAPLSPITLVRISSDHRMLGGFDEDWIRQGNQLVLLGVRTGVTKAPFRSAIASPVGAVKVETTRRYNQADNGRERPTIRPQSVQPRLSDAYGAVVWERQIGEGRVLYSSTPYLAANAYQDEPGNFKFLAELVSNPSYPIYIDEYLHGYKDQEVIAEAGTESLASYLAKTPLALLAIQAAVLLLVLIWGHRRLGPAKRLVEPTLDNSEAYVQALSRVLQKANCSDFVVQTIGKAEQFRLQRALGLGSEPVEPQTLVEAWVQQTGQPATELEAVLAPLNQSRRLSNRELLLWLENLQTLHRQLNSIS</sequence>
<organism evidence="2">
    <name type="scientific">Leptolyngbya sp. NK1-12</name>
    <dbReference type="NCBI Taxonomy" id="2547451"/>
    <lineage>
        <taxon>Bacteria</taxon>
        <taxon>Bacillati</taxon>
        <taxon>Cyanobacteriota</taxon>
        <taxon>Cyanophyceae</taxon>
        <taxon>Leptolyngbyales</taxon>
        <taxon>Leptolyngbyaceae</taxon>
        <taxon>Leptolyngbya group</taxon>
        <taxon>Leptolyngbya</taxon>
    </lineage>
</organism>
<feature type="domain" description="DUF4350" evidence="1">
    <location>
        <begin position="37"/>
        <end position="228"/>
    </location>
</feature>
<protein>
    <submittedName>
        <fullName evidence="2">DUF4350 domain-containing protein</fullName>
    </submittedName>
</protein>
<proteinExistence type="predicted"/>
<evidence type="ECO:0000259" key="1">
    <source>
        <dbReference type="Pfam" id="PF14258"/>
    </source>
</evidence>
<name>A0AA96WHC1_9CYAN</name>
<reference evidence="2" key="1">
    <citation type="submission" date="2020-05" db="EMBL/GenBank/DDBJ databases">
        <authorList>
            <person name="Zhu T."/>
            <person name="Keshari N."/>
            <person name="Lu X."/>
        </authorList>
    </citation>
    <scope>NUCLEOTIDE SEQUENCE</scope>
    <source>
        <strain evidence="2">NK1-12</strain>
    </source>
</reference>
<accession>A0AA96WHC1</accession>
<dbReference type="RefSeq" id="WP_316430525.1">
    <property type="nucleotide sequence ID" value="NZ_CP053586.1"/>
</dbReference>
<evidence type="ECO:0000313" key="2">
    <source>
        <dbReference type="EMBL" id="WNZ24635.1"/>
    </source>
</evidence>
<dbReference type="InterPro" id="IPR025646">
    <property type="entry name" value="DUF4350"/>
</dbReference>
<dbReference type="EMBL" id="CP053586">
    <property type="protein sequence ID" value="WNZ24635.1"/>
    <property type="molecule type" value="Genomic_DNA"/>
</dbReference>
<gene>
    <name evidence="2" type="ORF">HJG54_18445</name>
</gene>
<dbReference type="Pfam" id="PF14258">
    <property type="entry name" value="DUF4350"/>
    <property type="match status" value="1"/>
</dbReference>
<dbReference type="AlphaFoldDB" id="A0AA96WHC1"/>